<name>A0A1X6P3Y5_PORUM</name>
<dbReference type="PANTHER" id="PTHR46706:SF12">
    <property type="entry name" value="PROTEIN QUA-1-RELATED"/>
    <property type="match status" value="1"/>
</dbReference>
<keyword evidence="2" id="KW-0732">Signal</keyword>
<dbReference type="EMBL" id="KV918901">
    <property type="protein sequence ID" value="OSX75486.1"/>
    <property type="molecule type" value="Genomic_DNA"/>
</dbReference>
<evidence type="ECO:0000256" key="2">
    <source>
        <dbReference type="SAM" id="SignalP"/>
    </source>
</evidence>
<evidence type="ECO:0000259" key="3">
    <source>
        <dbReference type="SMART" id="SM00306"/>
    </source>
</evidence>
<feature type="chain" id="PRO_5012439948" description="Hint domain-containing protein" evidence="2">
    <location>
        <begin position="25"/>
        <end position="606"/>
    </location>
</feature>
<feature type="region of interest" description="Disordered" evidence="1">
    <location>
        <begin position="198"/>
        <end position="428"/>
    </location>
</feature>
<dbReference type="GO" id="GO:0016540">
    <property type="term" value="P:protein autoprocessing"/>
    <property type="evidence" value="ECO:0007669"/>
    <property type="project" value="InterPro"/>
</dbReference>
<feature type="signal peptide" evidence="2">
    <location>
        <begin position="1"/>
        <end position="24"/>
    </location>
</feature>
<evidence type="ECO:0000313" key="4">
    <source>
        <dbReference type="EMBL" id="OSX75486.1"/>
    </source>
</evidence>
<feature type="compositionally biased region" description="Acidic residues" evidence="1">
    <location>
        <begin position="205"/>
        <end position="219"/>
    </location>
</feature>
<organism evidence="4 5">
    <name type="scientific">Porphyra umbilicalis</name>
    <name type="common">Purple laver</name>
    <name type="synonym">Red alga</name>
    <dbReference type="NCBI Taxonomy" id="2786"/>
    <lineage>
        <taxon>Eukaryota</taxon>
        <taxon>Rhodophyta</taxon>
        <taxon>Bangiophyceae</taxon>
        <taxon>Bangiales</taxon>
        <taxon>Bangiaceae</taxon>
        <taxon>Porphyra</taxon>
    </lineage>
</organism>
<dbReference type="SUPFAM" id="SSF51294">
    <property type="entry name" value="Hedgehog/intein (Hint) domain"/>
    <property type="match status" value="1"/>
</dbReference>
<keyword evidence="5" id="KW-1185">Reference proteome</keyword>
<feature type="compositionally biased region" description="Acidic residues" evidence="1">
    <location>
        <begin position="380"/>
        <end position="410"/>
    </location>
</feature>
<gene>
    <name evidence="4" type="ORF">BU14_0234s0013</name>
</gene>
<dbReference type="Proteomes" id="UP000218209">
    <property type="component" value="Unassembled WGS sequence"/>
</dbReference>
<dbReference type="PANTHER" id="PTHR46706">
    <property type="entry name" value="PROTEIN QUA-1-RELATED"/>
    <property type="match status" value="1"/>
</dbReference>
<dbReference type="InterPro" id="IPR036844">
    <property type="entry name" value="Hint_dom_sf"/>
</dbReference>
<feature type="compositionally biased region" description="Acidic residues" evidence="1">
    <location>
        <begin position="241"/>
        <end position="278"/>
    </location>
</feature>
<reference evidence="4 5" key="1">
    <citation type="submission" date="2017-03" db="EMBL/GenBank/DDBJ databases">
        <title>WGS assembly of Porphyra umbilicalis.</title>
        <authorList>
            <person name="Brawley S.H."/>
            <person name="Blouin N.A."/>
            <person name="Ficko-Blean E."/>
            <person name="Wheeler G.L."/>
            <person name="Lohr M."/>
            <person name="Goodson H.V."/>
            <person name="Jenkins J.W."/>
            <person name="Blaby-Haas C.E."/>
            <person name="Helliwell K.E."/>
            <person name="Chan C."/>
            <person name="Marriage T."/>
            <person name="Bhattacharya D."/>
            <person name="Klein A.S."/>
            <person name="Badis Y."/>
            <person name="Brodie J."/>
            <person name="Cao Y."/>
            <person name="Collen J."/>
            <person name="Dittami S.M."/>
            <person name="Gachon C.M."/>
            <person name="Green B.R."/>
            <person name="Karpowicz S."/>
            <person name="Kim J.W."/>
            <person name="Kudahl U."/>
            <person name="Lin S."/>
            <person name="Michel G."/>
            <person name="Mittag M."/>
            <person name="Olson B.J."/>
            <person name="Pangilinan J."/>
            <person name="Peng Y."/>
            <person name="Qiu H."/>
            <person name="Shu S."/>
            <person name="Singer J.T."/>
            <person name="Smith A.G."/>
            <person name="Sprecher B.N."/>
            <person name="Wagner V."/>
            <person name="Wang W."/>
            <person name="Wang Z.-Y."/>
            <person name="Yan J."/>
            <person name="Yarish C."/>
            <person name="Zoeuner-Riek S."/>
            <person name="Zhuang Y."/>
            <person name="Zou Y."/>
            <person name="Lindquist E.A."/>
            <person name="Grimwood J."/>
            <person name="Barry K."/>
            <person name="Rokhsar D.S."/>
            <person name="Schmutz J."/>
            <person name="Stiller J.W."/>
            <person name="Grossman A.R."/>
            <person name="Prochnik S.E."/>
        </authorList>
    </citation>
    <scope>NUCLEOTIDE SEQUENCE [LARGE SCALE GENOMIC DNA]</scope>
    <source>
        <strain evidence="4">4086291</strain>
    </source>
</reference>
<dbReference type="InterPro" id="IPR003587">
    <property type="entry name" value="Hint_dom_N"/>
</dbReference>
<dbReference type="Gene3D" id="2.170.16.10">
    <property type="entry name" value="Hedgehog/Intein (Hint) domain"/>
    <property type="match status" value="1"/>
</dbReference>
<dbReference type="SMART" id="SM00306">
    <property type="entry name" value="HintN"/>
    <property type="match status" value="1"/>
</dbReference>
<dbReference type="Pfam" id="PF01079">
    <property type="entry name" value="Hint"/>
    <property type="match status" value="1"/>
</dbReference>
<feature type="compositionally biased region" description="Low complexity" evidence="1">
    <location>
        <begin position="220"/>
        <end position="229"/>
    </location>
</feature>
<dbReference type="InterPro" id="IPR001767">
    <property type="entry name" value="Hedgehog_Hint"/>
</dbReference>
<feature type="domain" description="Hint" evidence="3">
    <location>
        <begin position="427"/>
        <end position="520"/>
    </location>
</feature>
<dbReference type="AlphaFoldDB" id="A0A1X6P3Y5"/>
<feature type="compositionally biased region" description="Acidic residues" evidence="1">
    <location>
        <begin position="306"/>
        <end position="339"/>
    </location>
</feature>
<protein>
    <recommendedName>
        <fullName evidence="3">Hint domain-containing protein</fullName>
    </recommendedName>
</protein>
<sequence length="606" mass="62328">MVRPTRVAAAAAAVAAAAATVASALPVDVPTASRAFFKAQLGGTYTRFIQQGNCPARITHKSFVEPAAGVVNVPFANILMGGAQCTSAGSMLVVPNTDNTLTGVLSSLLETNEVLSAVYSQLVDSGASFLVGFETVDRVCGPTTFRAPTVTFFVSEPEAISVPRVAFLRPNFRPYMMVFKTNSEDNIPCTYAKGQRAVDVGTVDDNGDDNDDDDDDDNDGTVVQPVVPVVVPPPVNPADTADVDSIDDDNDGIPDPSDPDDDNDGLLDNDDADNDGDGIADINDVPRNDGADVDEGAPIVPAFGGEDIDSIDDDNDGLDDPVDPDDDNDGVPDNDDANNDGDGVPDVADTPRNDGADDGEGAAVVPDDGEGAVVVPGAGDGEDTDVSDGEDTDVSDAEDTDVSDGEDTDGDVAGVDDALPSPSDDDSVCFPASAEVELDTGRTVTMDQLAVGDNVRVSADAFSRVFLFTHKIATGSFGFVKLTTASAASLTVTRSHYVYANGKMTAAGAVKLGDKLELVGAAKCDIVTAISPITETGLYNPQTLHGDIVVNGIRASTFTTAVEPRVASALLAPLRALFRATGVSTSVLDAGSARLAALLPGGASVY</sequence>
<proteinExistence type="predicted"/>
<dbReference type="InterPro" id="IPR052140">
    <property type="entry name" value="Dev_Signal_Hedgehog-like"/>
</dbReference>
<evidence type="ECO:0000256" key="1">
    <source>
        <dbReference type="SAM" id="MobiDB-lite"/>
    </source>
</evidence>
<dbReference type="OrthoDB" id="5539at2759"/>
<feature type="compositionally biased region" description="Low complexity" evidence="1">
    <location>
        <begin position="411"/>
        <end position="422"/>
    </location>
</feature>
<accession>A0A1X6P3Y5</accession>
<evidence type="ECO:0000313" key="5">
    <source>
        <dbReference type="Proteomes" id="UP000218209"/>
    </source>
</evidence>